<dbReference type="PRINTS" id="PR00359">
    <property type="entry name" value="BP450"/>
</dbReference>
<evidence type="ECO:0000256" key="5">
    <source>
        <dbReference type="ARBA" id="ARBA00023004"/>
    </source>
</evidence>
<proteinExistence type="inferred from homology"/>
<dbReference type="InterPro" id="IPR017972">
    <property type="entry name" value="Cyt_P450_CS"/>
</dbReference>
<evidence type="ECO:0000256" key="2">
    <source>
        <dbReference type="ARBA" id="ARBA00022617"/>
    </source>
</evidence>
<dbReference type="KEGG" id="slia:HA039_09695"/>
<dbReference type="EMBL" id="CP050177">
    <property type="protein sequence ID" value="QIQ06796.1"/>
    <property type="molecule type" value="Genomic_DNA"/>
</dbReference>
<dbReference type="AlphaFoldDB" id="A0A6G9H918"/>
<dbReference type="FunFam" id="1.10.630.10:FF:000018">
    <property type="entry name" value="Cytochrome P450 monooxygenase"/>
    <property type="match status" value="1"/>
</dbReference>
<dbReference type="Proteomes" id="UP000501179">
    <property type="component" value="Chromosome"/>
</dbReference>
<gene>
    <name evidence="8" type="ORF">HA039_09695</name>
</gene>
<dbReference type="GO" id="GO:0005506">
    <property type="term" value="F:iron ion binding"/>
    <property type="evidence" value="ECO:0007669"/>
    <property type="project" value="InterPro"/>
</dbReference>
<dbReference type="GO" id="GO:0004497">
    <property type="term" value="F:monooxygenase activity"/>
    <property type="evidence" value="ECO:0007669"/>
    <property type="project" value="UniProtKB-KW"/>
</dbReference>
<dbReference type="PANTHER" id="PTHR46696">
    <property type="entry name" value="P450, PUTATIVE (EUROFUNG)-RELATED"/>
    <property type="match status" value="1"/>
</dbReference>
<keyword evidence="3 7" id="KW-0479">Metal-binding</keyword>
<evidence type="ECO:0000256" key="7">
    <source>
        <dbReference type="RuleBase" id="RU000461"/>
    </source>
</evidence>
<protein>
    <submittedName>
        <fullName evidence="8">Cytochrome P450</fullName>
    </submittedName>
</protein>
<comment type="similarity">
    <text evidence="1 7">Belongs to the cytochrome P450 family.</text>
</comment>
<keyword evidence="5 7" id="KW-0408">Iron</keyword>
<evidence type="ECO:0000313" key="8">
    <source>
        <dbReference type="EMBL" id="QIQ06796.1"/>
    </source>
</evidence>
<evidence type="ECO:0000256" key="6">
    <source>
        <dbReference type="ARBA" id="ARBA00023033"/>
    </source>
</evidence>
<dbReference type="GO" id="GO:0020037">
    <property type="term" value="F:heme binding"/>
    <property type="evidence" value="ECO:0007669"/>
    <property type="project" value="InterPro"/>
</dbReference>
<dbReference type="InterPro" id="IPR036396">
    <property type="entry name" value="Cyt_P450_sf"/>
</dbReference>
<keyword evidence="4 7" id="KW-0560">Oxidoreductase</keyword>
<dbReference type="Pfam" id="PF00067">
    <property type="entry name" value="p450"/>
    <property type="match status" value="1"/>
</dbReference>
<reference evidence="8 9" key="1">
    <citation type="submission" date="2020-03" db="EMBL/GenBank/DDBJ databases">
        <title>A novel species.</title>
        <authorList>
            <person name="Gao J."/>
        </authorList>
    </citation>
    <scope>NUCLEOTIDE SEQUENCE [LARGE SCALE GENOMIC DNA]</scope>
    <source>
        <strain evidence="8 9">QMT-12</strain>
    </source>
</reference>
<dbReference type="InterPro" id="IPR002397">
    <property type="entry name" value="Cyt_P450_B"/>
</dbReference>
<keyword evidence="9" id="KW-1185">Reference proteome</keyword>
<dbReference type="InterPro" id="IPR001128">
    <property type="entry name" value="Cyt_P450"/>
</dbReference>
<sequence length="413" mass="44199">MPMDPPEAGEGAVVHIDAAFKAAAPRRYAELREIGPIHRAKLSSGLDGWLVVDYHLARQALTHPALLKDPSPAADALASVGYVLNQPGVGLGGQMLEADGQEHTRLRKLVSASFTPRRAADLGPRIRTIADDLVDHLAADNSADLVESFTAPLPVTVIAELLGVPEEDRHEFRRWSSDALNLSADNRSALAGLHGLLARLVADKRTHPQDDLISGLVTVHDDEEGHLSEAELIGTCLLLIVAGHETTVNFLGNSVLALLRHPEQARLLRGTPGLLPGAVEELLRYDTSVETATHRYAARDLELGGRILPRGSVVVVALSSASRDAPMGEGEDSGVLDVSRPAARHMSFGHGIHHCLGAPLARLEATTALDVLLRRVPDLELAVGPEEIDWIPAGMMRGPIALPVRYGAVEPRD</sequence>
<evidence type="ECO:0000256" key="4">
    <source>
        <dbReference type="ARBA" id="ARBA00023002"/>
    </source>
</evidence>
<accession>A0A6G9H918</accession>
<dbReference type="SUPFAM" id="SSF48264">
    <property type="entry name" value="Cytochrome P450"/>
    <property type="match status" value="1"/>
</dbReference>
<dbReference type="PANTHER" id="PTHR46696:SF1">
    <property type="entry name" value="CYTOCHROME P450 YJIB-RELATED"/>
    <property type="match status" value="1"/>
</dbReference>
<evidence type="ECO:0000256" key="1">
    <source>
        <dbReference type="ARBA" id="ARBA00010617"/>
    </source>
</evidence>
<dbReference type="PROSITE" id="PS00086">
    <property type="entry name" value="CYTOCHROME_P450"/>
    <property type="match status" value="1"/>
</dbReference>
<evidence type="ECO:0000256" key="3">
    <source>
        <dbReference type="ARBA" id="ARBA00022723"/>
    </source>
</evidence>
<dbReference type="Gene3D" id="1.10.630.10">
    <property type="entry name" value="Cytochrome P450"/>
    <property type="match status" value="1"/>
</dbReference>
<keyword evidence="6 7" id="KW-0503">Monooxygenase</keyword>
<dbReference type="GO" id="GO:0016705">
    <property type="term" value="F:oxidoreductase activity, acting on paired donors, with incorporation or reduction of molecular oxygen"/>
    <property type="evidence" value="ECO:0007669"/>
    <property type="project" value="InterPro"/>
</dbReference>
<keyword evidence="2 7" id="KW-0349">Heme</keyword>
<evidence type="ECO:0000313" key="9">
    <source>
        <dbReference type="Proteomes" id="UP000501179"/>
    </source>
</evidence>
<organism evidence="8 9">
    <name type="scientific">Streptomyces liangshanensis</name>
    <dbReference type="NCBI Taxonomy" id="2717324"/>
    <lineage>
        <taxon>Bacteria</taxon>
        <taxon>Bacillati</taxon>
        <taxon>Actinomycetota</taxon>
        <taxon>Actinomycetes</taxon>
        <taxon>Kitasatosporales</taxon>
        <taxon>Streptomycetaceae</taxon>
        <taxon>Streptomyces</taxon>
    </lineage>
</organism>
<dbReference type="CDD" id="cd11029">
    <property type="entry name" value="CYP107-like"/>
    <property type="match status" value="1"/>
</dbReference>
<name>A0A6G9H918_9ACTN</name>